<organism evidence="1 2">
    <name type="scientific">Phanerochaete sordida</name>
    <dbReference type="NCBI Taxonomy" id="48140"/>
    <lineage>
        <taxon>Eukaryota</taxon>
        <taxon>Fungi</taxon>
        <taxon>Dikarya</taxon>
        <taxon>Basidiomycota</taxon>
        <taxon>Agaricomycotina</taxon>
        <taxon>Agaricomycetes</taxon>
        <taxon>Polyporales</taxon>
        <taxon>Phanerochaetaceae</taxon>
        <taxon>Phanerochaete</taxon>
    </lineage>
</organism>
<evidence type="ECO:0008006" key="3">
    <source>
        <dbReference type="Google" id="ProtNLM"/>
    </source>
</evidence>
<proteinExistence type="predicted"/>
<dbReference type="Proteomes" id="UP000703269">
    <property type="component" value="Unassembled WGS sequence"/>
</dbReference>
<sequence length="348" mass="39078">MQAGMHTLLDDDILRLIVSQLPRWKVRALAQIPFFRTAALDELYRICNDDWPFLTNIFVDRSVATAQHQDCIGHPPADEAQFSALWRQTQFWTSRAIIIAWSDIYPHGCMHCVYSAAKALSERAPSPLYPKAVVVDCFITSALGLETFALWALFPRTLTKLDITVTLDGCHGRLAHVLRDLPALEHLHVNTERTTDTPLALDSYSGLSAMLRVLEIEDTRALTFDDAMLRELIGGYPRLTALSLNPWPKHVGDRDALPSLRCLEVLSAQPSPASYAPALERFAALLRFEPVNWDLPPPRPNRLRELNFGASRSCDGMDDVKAYVRRLFPGAKVRAKSTGVAEMDKDEM</sequence>
<keyword evidence="2" id="KW-1185">Reference proteome</keyword>
<name>A0A9P3FXB0_9APHY</name>
<dbReference type="AlphaFoldDB" id="A0A9P3FXB0"/>
<accession>A0A9P3FXB0</accession>
<dbReference type="InterPro" id="IPR032675">
    <property type="entry name" value="LRR_dom_sf"/>
</dbReference>
<evidence type="ECO:0000313" key="2">
    <source>
        <dbReference type="Proteomes" id="UP000703269"/>
    </source>
</evidence>
<evidence type="ECO:0000313" key="1">
    <source>
        <dbReference type="EMBL" id="GJE84286.1"/>
    </source>
</evidence>
<dbReference type="EMBL" id="BPQB01000001">
    <property type="protein sequence ID" value="GJE84286.1"/>
    <property type="molecule type" value="Genomic_DNA"/>
</dbReference>
<gene>
    <name evidence="1" type="ORF">PsYK624_003620</name>
</gene>
<comment type="caution">
    <text evidence="1">The sequence shown here is derived from an EMBL/GenBank/DDBJ whole genome shotgun (WGS) entry which is preliminary data.</text>
</comment>
<reference evidence="1 2" key="1">
    <citation type="submission" date="2021-08" db="EMBL/GenBank/DDBJ databases">
        <title>Draft Genome Sequence of Phanerochaete sordida strain YK-624.</title>
        <authorList>
            <person name="Mori T."/>
            <person name="Dohra H."/>
            <person name="Suzuki T."/>
            <person name="Kawagishi H."/>
            <person name="Hirai H."/>
        </authorList>
    </citation>
    <scope>NUCLEOTIDE SEQUENCE [LARGE SCALE GENOMIC DNA]</scope>
    <source>
        <strain evidence="1 2">YK-624</strain>
    </source>
</reference>
<dbReference type="Gene3D" id="3.80.10.10">
    <property type="entry name" value="Ribonuclease Inhibitor"/>
    <property type="match status" value="1"/>
</dbReference>
<protein>
    <recommendedName>
        <fullName evidence="3">F-box domain-containing protein</fullName>
    </recommendedName>
</protein>